<dbReference type="FunFam" id="3.30.450.90:FF:000001">
    <property type="entry name" value="Type II secretion system ATPase GspE"/>
    <property type="match status" value="1"/>
</dbReference>
<dbReference type="Gene3D" id="3.30.300.160">
    <property type="entry name" value="Type II secretion system, protein E, N-terminal domain"/>
    <property type="match status" value="1"/>
</dbReference>
<keyword evidence="2" id="KW-0547">Nucleotide-binding</keyword>
<comment type="caution">
    <text evidence="5">The sequence shown here is derived from an EMBL/GenBank/DDBJ whole genome shotgun (WGS) entry which is preliminary data.</text>
</comment>
<dbReference type="SMART" id="SM00382">
    <property type="entry name" value="AAA"/>
    <property type="match status" value="1"/>
</dbReference>
<reference evidence="5 6" key="1">
    <citation type="journal article" date="2016" name="Nat. Commun.">
        <title>Thousands of microbial genomes shed light on interconnected biogeochemical processes in an aquifer system.</title>
        <authorList>
            <person name="Anantharaman K."/>
            <person name="Brown C.T."/>
            <person name="Hug L.A."/>
            <person name="Sharon I."/>
            <person name="Castelle C.J."/>
            <person name="Probst A.J."/>
            <person name="Thomas B.C."/>
            <person name="Singh A."/>
            <person name="Wilkins M.J."/>
            <person name="Karaoz U."/>
            <person name="Brodie E.L."/>
            <person name="Williams K.H."/>
            <person name="Hubbard S.S."/>
            <person name="Banfield J.F."/>
        </authorList>
    </citation>
    <scope>NUCLEOTIDE SEQUENCE [LARGE SCALE GENOMIC DNA]</scope>
</reference>
<dbReference type="InterPro" id="IPR027417">
    <property type="entry name" value="P-loop_NTPase"/>
</dbReference>
<sequence length="569" mass="62526">MAQPVDSASTLADVLVSQGLLKKEQAEVIKLQELQEGKTQEEIIQALGTVNEEQLTRAKASFYNIPFLDLNQAPISPEALAVLPQSVAARFSVLPISINREKNTLDLAMANPLDLSANEFVEQKTNLRVKPLAVVPSLLAKILTERYSIGLAEEVTSALKETDIGEKTIDLSKLSEIISEAPIARIVKELLAFAVKARASDIHIEPEEKQTRVRYRIDGILQEKFTMPRQFHDALISRIKILGGMKIDEKRIPQDGRFSFKSGLEEVDLRVSSLPIVYGEKIVMRLLKKTGGVPDLPDLGLRGRALKNLQDAILRPHGIILVTGPTGSGKTTTLYSVLSKINTPKVNILTLEDPVEYKMAGVNQVQINADAGLTFATGLRSFLRQDPNIIMVGEIRDQETAQLAIQASLTGHLVFATLHTNSAAGALPRLVDMGAEPFLIASTITCILAQRVCRKIHEPCREDYTPEAPVVEDMKKTLGNLWNPTGPVKLYKGKGDQEDGNTGYMGRVGIYEVMPITEKIGRLAIARESAESIQKQAEEEGMITMKQDGYLKALDGITTIEEVLRVAQE</sequence>
<dbReference type="PANTHER" id="PTHR30258">
    <property type="entry name" value="TYPE II SECRETION SYSTEM PROTEIN GSPE-RELATED"/>
    <property type="match status" value="1"/>
</dbReference>
<dbReference type="InterPro" id="IPR003593">
    <property type="entry name" value="AAA+_ATPase"/>
</dbReference>
<evidence type="ECO:0000256" key="1">
    <source>
        <dbReference type="ARBA" id="ARBA00006611"/>
    </source>
</evidence>
<evidence type="ECO:0000313" key="6">
    <source>
        <dbReference type="Proteomes" id="UP000177685"/>
    </source>
</evidence>
<dbReference type="SUPFAM" id="SSF160246">
    <property type="entry name" value="EspE N-terminal domain-like"/>
    <property type="match status" value="1"/>
</dbReference>
<comment type="similarity">
    <text evidence="1">Belongs to the GSP E family.</text>
</comment>
<dbReference type="SUPFAM" id="SSF52540">
    <property type="entry name" value="P-loop containing nucleoside triphosphate hydrolases"/>
    <property type="match status" value="1"/>
</dbReference>
<dbReference type="GO" id="GO:0016887">
    <property type="term" value="F:ATP hydrolysis activity"/>
    <property type="evidence" value="ECO:0007669"/>
    <property type="project" value="TreeGrafter"/>
</dbReference>
<evidence type="ECO:0000256" key="2">
    <source>
        <dbReference type="ARBA" id="ARBA00022741"/>
    </source>
</evidence>
<proteinExistence type="inferred from homology"/>
<dbReference type="Pfam" id="PF00437">
    <property type="entry name" value="T2SSE"/>
    <property type="match status" value="1"/>
</dbReference>
<accession>A0A1G1VBK7</accession>
<name>A0A1G1VBK7_9BACT</name>
<dbReference type="InterPro" id="IPR007831">
    <property type="entry name" value="T2SS_GspE_N"/>
</dbReference>
<dbReference type="CDD" id="cd01129">
    <property type="entry name" value="PulE-GspE-like"/>
    <property type="match status" value="1"/>
</dbReference>
<protein>
    <recommendedName>
        <fullName evidence="4">AAA+ ATPase domain-containing protein</fullName>
    </recommendedName>
</protein>
<dbReference type="GO" id="GO:0005886">
    <property type="term" value="C:plasma membrane"/>
    <property type="evidence" value="ECO:0007669"/>
    <property type="project" value="TreeGrafter"/>
</dbReference>
<dbReference type="PANTHER" id="PTHR30258:SF3">
    <property type="entry name" value="SLL1921 PROTEIN"/>
    <property type="match status" value="1"/>
</dbReference>
<evidence type="ECO:0000259" key="4">
    <source>
        <dbReference type="SMART" id="SM00382"/>
    </source>
</evidence>
<dbReference type="InterPro" id="IPR037257">
    <property type="entry name" value="T2SS_E_N_sf"/>
</dbReference>
<keyword evidence="3" id="KW-0067">ATP-binding</keyword>
<dbReference type="Gene3D" id="3.40.50.300">
    <property type="entry name" value="P-loop containing nucleotide triphosphate hydrolases"/>
    <property type="match status" value="1"/>
</dbReference>
<dbReference type="Pfam" id="PF05157">
    <property type="entry name" value="MshEN"/>
    <property type="match status" value="1"/>
</dbReference>
<dbReference type="Gene3D" id="3.30.450.90">
    <property type="match status" value="1"/>
</dbReference>
<organism evidence="5 6">
    <name type="scientific">Candidatus Blackburnbacteria bacterium RIFCSPLOWO2_01_FULL_41_27</name>
    <dbReference type="NCBI Taxonomy" id="1797520"/>
    <lineage>
        <taxon>Bacteria</taxon>
        <taxon>Candidatus Blackburniibacteriota</taxon>
    </lineage>
</organism>
<evidence type="ECO:0000256" key="3">
    <source>
        <dbReference type="ARBA" id="ARBA00022840"/>
    </source>
</evidence>
<dbReference type="FunFam" id="3.40.50.300:FF:000398">
    <property type="entry name" value="Type IV pilus assembly ATPase PilB"/>
    <property type="match status" value="1"/>
</dbReference>
<gene>
    <name evidence="5" type="ORF">A3A58_03000</name>
</gene>
<feature type="domain" description="AAA+ ATPase" evidence="4">
    <location>
        <begin position="316"/>
        <end position="437"/>
    </location>
</feature>
<evidence type="ECO:0000313" key="5">
    <source>
        <dbReference type="EMBL" id="OGY12647.1"/>
    </source>
</evidence>
<dbReference type="Proteomes" id="UP000177685">
    <property type="component" value="Unassembled WGS sequence"/>
</dbReference>
<dbReference type="InterPro" id="IPR001482">
    <property type="entry name" value="T2SS/T4SS_dom"/>
</dbReference>
<dbReference type="EMBL" id="MHCD01000050">
    <property type="protein sequence ID" value="OGY12647.1"/>
    <property type="molecule type" value="Genomic_DNA"/>
</dbReference>
<dbReference type="GO" id="GO:0005524">
    <property type="term" value="F:ATP binding"/>
    <property type="evidence" value="ECO:0007669"/>
    <property type="project" value="UniProtKB-KW"/>
</dbReference>
<dbReference type="AlphaFoldDB" id="A0A1G1VBK7"/>